<evidence type="ECO:0000313" key="8">
    <source>
        <dbReference type="Proteomes" id="UP000269945"/>
    </source>
</evidence>
<dbReference type="Proteomes" id="UP000269945">
    <property type="component" value="Unassembled WGS sequence"/>
</dbReference>
<dbReference type="PANTHER" id="PTHR19229">
    <property type="entry name" value="ATP-BINDING CASSETTE TRANSPORTER SUBFAMILY A ABCA"/>
    <property type="match status" value="1"/>
</dbReference>
<evidence type="ECO:0000256" key="4">
    <source>
        <dbReference type="ARBA" id="ARBA00023136"/>
    </source>
</evidence>
<organism evidence="7 8">
    <name type="scientific">Gulo gulo</name>
    <name type="common">Wolverine</name>
    <name type="synonym">Gluton</name>
    <dbReference type="NCBI Taxonomy" id="48420"/>
    <lineage>
        <taxon>Eukaryota</taxon>
        <taxon>Metazoa</taxon>
        <taxon>Chordata</taxon>
        <taxon>Craniata</taxon>
        <taxon>Vertebrata</taxon>
        <taxon>Euteleostomi</taxon>
        <taxon>Mammalia</taxon>
        <taxon>Eutheria</taxon>
        <taxon>Laurasiatheria</taxon>
        <taxon>Carnivora</taxon>
        <taxon>Caniformia</taxon>
        <taxon>Musteloidea</taxon>
        <taxon>Mustelidae</taxon>
        <taxon>Guloninae</taxon>
        <taxon>Gulo</taxon>
    </lineage>
</organism>
<sequence>MLQNSFLASVIFNTSLADRNLGAPSLRLAPHVTYTIRTSILYSMRTDLVKNPSWKFHPQSLPADGFKYNYIFVPLQDMIERAIILVHTGREDVEPAAQTQAMPYPCHTRDLFLNNVGFFFPLIMMLTWMVSVSSMVRKLVYEREIRIEEYMRMMGVHPTVFFLAWFLENMAMLALSSVALAVILKASGIFAHSNACIIFLFLLDFGVSVVMLSYFLSVFFSRANTAALCTSLVYMISFLPY</sequence>
<dbReference type="PANTHER" id="PTHR19229:SF113">
    <property type="entry name" value="ATP-BINDING CASSETTE SUB-FAMILY A MEMBER 13"/>
    <property type="match status" value="1"/>
</dbReference>
<feature type="transmembrane region" description="Helical" evidence="5">
    <location>
        <begin position="189"/>
        <end position="216"/>
    </location>
</feature>
<dbReference type="AlphaFoldDB" id="A0A9X9Q7T8"/>
<keyword evidence="8" id="KW-1185">Reference proteome</keyword>
<evidence type="ECO:0000313" key="7">
    <source>
        <dbReference type="EMBL" id="VCX38248.1"/>
    </source>
</evidence>
<dbReference type="Pfam" id="PF12698">
    <property type="entry name" value="ABC2_membrane_3"/>
    <property type="match status" value="1"/>
</dbReference>
<feature type="domain" description="ABC-2 type transporter transmembrane" evidence="6">
    <location>
        <begin position="114"/>
        <end position="238"/>
    </location>
</feature>
<feature type="transmembrane region" description="Helical" evidence="5">
    <location>
        <begin position="160"/>
        <end position="183"/>
    </location>
</feature>
<evidence type="ECO:0000256" key="5">
    <source>
        <dbReference type="SAM" id="Phobius"/>
    </source>
</evidence>
<dbReference type="InterPro" id="IPR026082">
    <property type="entry name" value="ABCA"/>
</dbReference>
<dbReference type="GO" id="GO:0016020">
    <property type="term" value="C:membrane"/>
    <property type="evidence" value="ECO:0007669"/>
    <property type="project" value="UniProtKB-SubCell"/>
</dbReference>
<evidence type="ECO:0000256" key="2">
    <source>
        <dbReference type="ARBA" id="ARBA00022692"/>
    </source>
</evidence>
<dbReference type="GO" id="GO:0005319">
    <property type="term" value="F:lipid transporter activity"/>
    <property type="evidence" value="ECO:0007669"/>
    <property type="project" value="TreeGrafter"/>
</dbReference>
<feature type="non-terminal residue" evidence="7">
    <location>
        <position position="1"/>
    </location>
</feature>
<keyword evidence="4 5" id="KW-0472">Membrane</keyword>
<dbReference type="GO" id="GO:0140359">
    <property type="term" value="F:ABC-type transporter activity"/>
    <property type="evidence" value="ECO:0007669"/>
    <property type="project" value="InterPro"/>
</dbReference>
<reference evidence="7 8" key="1">
    <citation type="submission" date="2018-10" db="EMBL/GenBank/DDBJ databases">
        <authorList>
            <person name="Ekblom R."/>
            <person name="Jareborg N."/>
        </authorList>
    </citation>
    <scope>NUCLEOTIDE SEQUENCE [LARGE SCALE GENOMIC DNA]</scope>
    <source>
        <tissue evidence="7">Muscle</tissue>
    </source>
</reference>
<gene>
    <name evidence="7" type="ORF">BN2614_LOCUS1</name>
</gene>
<proteinExistence type="predicted"/>
<evidence type="ECO:0000256" key="1">
    <source>
        <dbReference type="ARBA" id="ARBA00004141"/>
    </source>
</evidence>
<evidence type="ECO:0000256" key="3">
    <source>
        <dbReference type="ARBA" id="ARBA00022989"/>
    </source>
</evidence>
<feature type="transmembrane region" description="Helical" evidence="5">
    <location>
        <begin position="118"/>
        <end position="140"/>
    </location>
</feature>
<dbReference type="InterPro" id="IPR013525">
    <property type="entry name" value="ABC2_TM"/>
</dbReference>
<keyword evidence="3 5" id="KW-1133">Transmembrane helix</keyword>
<comment type="caution">
    <text evidence="7">The sequence shown here is derived from an EMBL/GenBank/DDBJ whole genome shotgun (WGS) entry which is preliminary data.</text>
</comment>
<dbReference type="EMBL" id="CYRY02043664">
    <property type="protein sequence ID" value="VCX38248.1"/>
    <property type="molecule type" value="Genomic_DNA"/>
</dbReference>
<comment type="subcellular location">
    <subcellularLocation>
        <location evidence="1">Membrane</location>
        <topology evidence="1">Multi-pass membrane protein</topology>
    </subcellularLocation>
</comment>
<evidence type="ECO:0000259" key="6">
    <source>
        <dbReference type="Pfam" id="PF12698"/>
    </source>
</evidence>
<name>A0A9X9Q7T8_GULGU</name>
<accession>A0A9X9Q7T8</accession>
<protein>
    <recommendedName>
        <fullName evidence="6">ABC-2 type transporter transmembrane domain-containing protein</fullName>
    </recommendedName>
</protein>
<keyword evidence="2 5" id="KW-0812">Transmembrane</keyword>